<dbReference type="RefSeq" id="WP_364459462.1">
    <property type="nucleotide sequence ID" value="NZ_JBFARM010000013.1"/>
</dbReference>
<gene>
    <name evidence="1" type="ORF">AB0K40_37600</name>
</gene>
<proteinExistence type="predicted"/>
<dbReference type="SUPFAM" id="SSF55144">
    <property type="entry name" value="LigT-like"/>
    <property type="match status" value="1"/>
</dbReference>
<dbReference type="Gene3D" id="3.90.1140.10">
    <property type="entry name" value="Cyclic phosphodiesterase"/>
    <property type="match status" value="1"/>
</dbReference>
<comment type="caution">
    <text evidence="1">The sequence shown here is derived from an EMBL/GenBank/DDBJ whole genome shotgun (WGS) entry which is preliminary data.</text>
</comment>
<evidence type="ECO:0000313" key="2">
    <source>
        <dbReference type="Proteomes" id="UP001552427"/>
    </source>
</evidence>
<name>A0ABV3HFE4_9ACTN</name>
<keyword evidence="1" id="KW-0436">Ligase</keyword>
<dbReference type="GO" id="GO:0016874">
    <property type="term" value="F:ligase activity"/>
    <property type="evidence" value="ECO:0007669"/>
    <property type="project" value="UniProtKB-KW"/>
</dbReference>
<organism evidence="1 2">
    <name type="scientific">Nonomuraea bangladeshensis</name>
    <dbReference type="NCBI Taxonomy" id="404385"/>
    <lineage>
        <taxon>Bacteria</taxon>
        <taxon>Bacillati</taxon>
        <taxon>Actinomycetota</taxon>
        <taxon>Actinomycetes</taxon>
        <taxon>Streptosporangiales</taxon>
        <taxon>Streptosporangiaceae</taxon>
        <taxon>Nonomuraea</taxon>
    </lineage>
</organism>
<dbReference type="Proteomes" id="UP001552427">
    <property type="component" value="Unassembled WGS sequence"/>
</dbReference>
<reference evidence="1 2" key="1">
    <citation type="submission" date="2024-06" db="EMBL/GenBank/DDBJ databases">
        <title>The Natural Products Discovery Center: Release of the First 8490 Sequenced Strains for Exploring Actinobacteria Biosynthetic Diversity.</title>
        <authorList>
            <person name="Kalkreuter E."/>
            <person name="Kautsar S.A."/>
            <person name="Yang D."/>
            <person name="Bader C.D."/>
            <person name="Teijaro C.N."/>
            <person name="Fluegel L."/>
            <person name="Davis C.M."/>
            <person name="Simpson J.R."/>
            <person name="Lauterbach L."/>
            <person name="Steele A.D."/>
            <person name="Gui C."/>
            <person name="Meng S."/>
            <person name="Li G."/>
            <person name="Viehrig K."/>
            <person name="Ye F."/>
            <person name="Su P."/>
            <person name="Kiefer A.F."/>
            <person name="Nichols A."/>
            <person name="Cepeda A.J."/>
            <person name="Yan W."/>
            <person name="Fan B."/>
            <person name="Jiang Y."/>
            <person name="Adhikari A."/>
            <person name="Zheng C.-J."/>
            <person name="Schuster L."/>
            <person name="Cowan T.M."/>
            <person name="Smanski M.J."/>
            <person name="Chevrette M.G."/>
            <person name="De Carvalho L.P.S."/>
            <person name="Shen B."/>
        </authorList>
    </citation>
    <scope>NUCLEOTIDE SEQUENCE [LARGE SCALE GENOMIC DNA]</scope>
    <source>
        <strain evidence="1 2">NPDC049574</strain>
    </source>
</reference>
<dbReference type="InterPro" id="IPR009097">
    <property type="entry name" value="Cyclic_Pdiesterase"/>
</dbReference>
<keyword evidence="2" id="KW-1185">Reference proteome</keyword>
<protein>
    <submittedName>
        <fullName evidence="1">2'-5' RNA ligase family protein</fullName>
    </submittedName>
</protein>
<dbReference type="Pfam" id="PF13563">
    <property type="entry name" value="2_5_RNA_ligase2"/>
    <property type="match status" value="1"/>
</dbReference>
<evidence type="ECO:0000313" key="1">
    <source>
        <dbReference type="EMBL" id="MEV4291255.1"/>
    </source>
</evidence>
<dbReference type="EMBL" id="JBFARM010000013">
    <property type="protein sequence ID" value="MEV4291255.1"/>
    <property type="molecule type" value="Genomic_DNA"/>
</dbReference>
<accession>A0ABV3HFE4</accession>
<sequence>MSDGAYRAGETALLAVVEEAEPLVGPWRRRFDAAAAAGVPAHVTVLVPFLDLDRLDAATVDDLSALIGEHGPFTVRFDRCGRFPDALYLAPTPDRPFRELTEAVAARWPEAPPYGGRFADIVPHLTVAHRRQEHVYDEVEAVLTTGLPLAATVTSITLFVSDGDRWHGRAEFPLDR</sequence>